<proteinExistence type="inferred from homology"/>
<dbReference type="GO" id="GO:0006826">
    <property type="term" value="P:iron ion transport"/>
    <property type="evidence" value="ECO:0007669"/>
    <property type="project" value="UniProtKB-KW"/>
</dbReference>
<sequence length="1119" mass="125250">MKSFKYYKEKKPLLTINLKIFTFFIAFLIFTGVHAREYQATYSFDIKNESITKVIEKIQKETGYIFFYYNGVIDPDLKINLKTNNLSLSQTLDRLFASTNNGYRLSGRQIFVFRKNEEKGNSIAPQQQTRKVTVKGTVTDDSGLSVIGASIVEKGTTNGTVTNIDGQFTLGNVAPGATVTISYIGFTTQTIIAKENETYNIRLKEDPKTMDEIVVIGYGTQRRSLVTSAISKLTIDESTTRQVASPSQLLNGRIAGVTTFTGSGNVGSGERMSVRGMASISAGNEPLYVIDGVPITNDSGNLFNFGETMSSLATLNTSDIESIEVLKDAASAAIYGSRATNGVIVITTKSGKEGRSDVQVNVSTGFSKFPNIGKIKLADSELYIKDYNAGIDNYNKQYGYSVGSSGYKTHISNPFGDLPDTDWMDLITQTGTMFNMDASFSGGTKKTKYYIGANYNTTEGIIVNNKMNKVNLKAKVSHEFTPWLEVGTNNSANYTKNFQVPGAELGSTVIGRAIEQRPFDRPYKPNGDYYVGGTDELTRHNIVQIMNEQDVYLENFRFLGNYYAMLKYKDKLSWKYSFSADVNYTYDYTYYNENHPYGMGNGRLIDQNRLIKNFISENVINYNDKFKDFSLSATLGHSFQKVTNRNAQVDGRGFPSPSFNVNSVASEILGSTSMGVYAMESYFGRATLSYLDRYILTGTLRGDGSSKFAKDQRWGWFPSLSLGWNISNEKFMEGRDAEIKFRASYGKTGNQGGIGRYDYQALMMGGYNYRGNSGIAVSSFGNSELTWETADQYDIGFDVTLLKGKVNIMLDAYQKNTKDLLYSMPIQATSGVTSIMSNIGSMRNRGLEFTINTHFTFGKFEWLSQFNIATNKNKITSLIDETTPISIGSNRALKVGEEMGAYYIFEMEGIYQYDGEIPKEQYDIGIRAGDVKWKDVDGNGIINDNDRVMMGSSNPDFYGGWNNTFRYKGLQLDVFFTYMYGNDVYAQWMTTVARAGYRMAKLKEYAENAWTGPGSTNTYSRSMEGDVNNNRNSDRWLKDGSFIRLRTLTLGYNLPKKIIEPIGLKGLRVYCQADNLFLLTKYPGWDPEISNNLDPRFVGVDNWNVPQPRTFMIGANISF</sequence>
<gene>
    <name evidence="13" type="ORF">GGR21_002952</name>
</gene>
<dbReference type="EMBL" id="JACIEP010000010">
    <property type="protein sequence ID" value="MBB4037038.1"/>
    <property type="molecule type" value="Genomic_DNA"/>
</dbReference>
<organism evidence="13 14">
    <name type="scientific">Dysgonomonas hofstadii</name>
    <dbReference type="NCBI Taxonomy" id="637886"/>
    <lineage>
        <taxon>Bacteria</taxon>
        <taxon>Pseudomonadati</taxon>
        <taxon>Bacteroidota</taxon>
        <taxon>Bacteroidia</taxon>
        <taxon>Bacteroidales</taxon>
        <taxon>Dysgonomonadaceae</taxon>
        <taxon>Dysgonomonas</taxon>
    </lineage>
</organism>
<dbReference type="Pfam" id="PF00593">
    <property type="entry name" value="TonB_dep_Rec_b-barrel"/>
    <property type="match status" value="1"/>
</dbReference>
<evidence type="ECO:0000259" key="12">
    <source>
        <dbReference type="SMART" id="SM00965"/>
    </source>
</evidence>
<evidence type="ECO:0000256" key="7">
    <source>
        <dbReference type="ARBA" id="ARBA00023077"/>
    </source>
</evidence>
<evidence type="ECO:0000256" key="2">
    <source>
        <dbReference type="ARBA" id="ARBA00022448"/>
    </source>
</evidence>
<comment type="subcellular location">
    <subcellularLocation>
        <location evidence="1 10">Cell outer membrane</location>
        <topology evidence="1 10">Multi-pass membrane protein</topology>
    </subcellularLocation>
</comment>
<dbReference type="Pfam" id="PF13715">
    <property type="entry name" value="CarbopepD_reg_2"/>
    <property type="match status" value="1"/>
</dbReference>
<dbReference type="AlphaFoldDB" id="A0A840CSC3"/>
<dbReference type="InterPro" id="IPR012910">
    <property type="entry name" value="Plug_dom"/>
</dbReference>
<evidence type="ECO:0000256" key="1">
    <source>
        <dbReference type="ARBA" id="ARBA00004571"/>
    </source>
</evidence>
<dbReference type="NCBIfam" id="TIGR04056">
    <property type="entry name" value="OMP_RagA_SusC"/>
    <property type="match status" value="1"/>
</dbReference>
<protein>
    <submittedName>
        <fullName evidence="13">TonB-linked SusC/RagA family outer membrane protein</fullName>
    </submittedName>
</protein>
<dbReference type="NCBIfam" id="TIGR04057">
    <property type="entry name" value="SusC_RagA_signa"/>
    <property type="match status" value="1"/>
</dbReference>
<keyword evidence="6" id="KW-0408">Iron</keyword>
<dbReference type="Gene3D" id="2.170.130.10">
    <property type="entry name" value="TonB-dependent receptor, plug domain"/>
    <property type="match status" value="1"/>
</dbReference>
<dbReference type="InterPro" id="IPR008969">
    <property type="entry name" value="CarboxyPept-like_regulatory"/>
</dbReference>
<keyword evidence="5 10" id="KW-0812">Transmembrane</keyword>
<dbReference type="SUPFAM" id="SSF49464">
    <property type="entry name" value="Carboxypeptidase regulatory domain-like"/>
    <property type="match status" value="1"/>
</dbReference>
<keyword evidence="4" id="KW-0406">Ion transport</keyword>
<dbReference type="Pfam" id="PF07715">
    <property type="entry name" value="Plug"/>
    <property type="match status" value="1"/>
</dbReference>
<keyword evidence="14" id="KW-1185">Reference proteome</keyword>
<comment type="similarity">
    <text evidence="10 11">Belongs to the TonB-dependent receptor family.</text>
</comment>
<accession>A0A840CSC3</accession>
<dbReference type="InterPro" id="IPR023997">
    <property type="entry name" value="TonB-dep_OMP_SusC/RagA_CS"/>
</dbReference>
<evidence type="ECO:0000256" key="10">
    <source>
        <dbReference type="PROSITE-ProRule" id="PRU01360"/>
    </source>
</evidence>
<dbReference type="InterPro" id="IPR037066">
    <property type="entry name" value="Plug_dom_sf"/>
</dbReference>
<keyword evidence="9 10" id="KW-0998">Cell outer membrane</keyword>
<evidence type="ECO:0000313" key="14">
    <source>
        <dbReference type="Proteomes" id="UP000555103"/>
    </source>
</evidence>
<evidence type="ECO:0000256" key="6">
    <source>
        <dbReference type="ARBA" id="ARBA00023004"/>
    </source>
</evidence>
<dbReference type="InterPro" id="IPR036942">
    <property type="entry name" value="Beta-barrel_TonB_sf"/>
</dbReference>
<keyword evidence="7 11" id="KW-0798">TonB box</keyword>
<evidence type="ECO:0000256" key="8">
    <source>
        <dbReference type="ARBA" id="ARBA00023136"/>
    </source>
</evidence>
<dbReference type="InterPro" id="IPR011662">
    <property type="entry name" value="Secretin/TonB_short_N"/>
</dbReference>
<evidence type="ECO:0000256" key="11">
    <source>
        <dbReference type="RuleBase" id="RU003357"/>
    </source>
</evidence>
<evidence type="ECO:0000313" key="13">
    <source>
        <dbReference type="EMBL" id="MBB4037038.1"/>
    </source>
</evidence>
<dbReference type="Gene3D" id="2.60.40.1120">
    <property type="entry name" value="Carboxypeptidase-like, regulatory domain"/>
    <property type="match status" value="1"/>
</dbReference>
<evidence type="ECO:0000256" key="9">
    <source>
        <dbReference type="ARBA" id="ARBA00023237"/>
    </source>
</evidence>
<evidence type="ECO:0000256" key="3">
    <source>
        <dbReference type="ARBA" id="ARBA00022452"/>
    </source>
</evidence>
<keyword evidence="2 10" id="KW-0813">Transport</keyword>
<dbReference type="GO" id="GO:0009279">
    <property type="term" value="C:cell outer membrane"/>
    <property type="evidence" value="ECO:0007669"/>
    <property type="project" value="UniProtKB-SubCell"/>
</dbReference>
<keyword evidence="3 10" id="KW-1134">Transmembrane beta strand</keyword>
<keyword evidence="8 10" id="KW-0472">Membrane</keyword>
<dbReference type="SMART" id="SM00965">
    <property type="entry name" value="STN"/>
    <property type="match status" value="1"/>
</dbReference>
<dbReference type="Proteomes" id="UP000555103">
    <property type="component" value="Unassembled WGS sequence"/>
</dbReference>
<dbReference type="PROSITE" id="PS52016">
    <property type="entry name" value="TONB_DEPENDENT_REC_3"/>
    <property type="match status" value="1"/>
</dbReference>
<dbReference type="Gene3D" id="2.40.170.20">
    <property type="entry name" value="TonB-dependent receptor, beta-barrel domain"/>
    <property type="match status" value="1"/>
</dbReference>
<dbReference type="InterPro" id="IPR039426">
    <property type="entry name" value="TonB-dep_rcpt-like"/>
</dbReference>
<dbReference type="InterPro" id="IPR023996">
    <property type="entry name" value="TonB-dep_OMP_SusC/RagA"/>
</dbReference>
<comment type="caution">
    <text evidence="13">The sequence shown here is derived from an EMBL/GenBank/DDBJ whole genome shotgun (WGS) entry which is preliminary data.</text>
</comment>
<feature type="domain" description="Secretin/TonB short N-terminal" evidence="12">
    <location>
        <begin position="65"/>
        <end position="115"/>
    </location>
</feature>
<dbReference type="SUPFAM" id="SSF56935">
    <property type="entry name" value="Porins"/>
    <property type="match status" value="1"/>
</dbReference>
<dbReference type="InterPro" id="IPR000531">
    <property type="entry name" value="Beta-barrel_TonB"/>
</dbReference>
<evidence type="ECO:0000256" key="4">
    <source>
        <dbReference type="ARBA" id="ARBA00022496"/>
    </source>
</evidence>
<name>A0A840CSC3_9BACT</name>
<keyword evidence="4" id="KW-0410">Iron transport</keyword>
<reference evidence="13 14" key="1">
    <citation type="submission" date="2020-08" db="EMBL/GenBank/DDBJ databases">
        <title>Genomic Encyclopedia of Type Strains, Phase IV (KMG-IV): sequencing the most valuable type-strain genomes for metagenomic binning, comparative biology and taxonomic classification.</title>
        <authorList>
            <person name="Goeker M."/>
        </authorList>
    </citation>
    <scope>NUCLEOTIDE SEQUENCE [LARGE SCALE GENOMIC DNA]</scope>
    <source>
        <strain evidence="13 14">DSM 104969</strain>
    </source>
</reference>
<evidence type="ECO:0000256" key="5">
    <source>
        <dbReference type="ARBA" id="ARBA00022692"/>
    </source>
</evidence>
<dbReference type="RefSeq" id="WP_183307917.1">
    <property type="nucleotide sequence ID" value="NZ_JACIEP010000010.1"/>
</dbReference>